<dbReference type="STRING" id="1286528.NHE_0029"/>
<evidence type="ECO:0000313" key="1">
    <source>
        <dbReference type="EMBL" id="AHX11004.1"/>
    </source>
</evidence>
<name>X5HIZ0_9RICK</name>
<reference evidence="1 2" key="1">
    <citation type="submission" date="2014-03" db="EMBL/GenBank/DDBJ databases">
        <title>Sequencing and Comparison of Genomes and Transcriptome Profiles of Human Ehrlichiosis Agents.</title>
        <authorList>
            <person name="Lin M."/>
            <person name="Daugherty S.C."/>
            <person name="Nagaraj S."/>
            <person name="Cheng Z."/>
            <person name="Xiong Q."/>
            <person name="Lin F.-Y."/>
            <person name="Sengamalay N."/>
            <person name="Ott S."/>
            <person name="Godinez A."/>
            <person name="Tallon L.J."/>
            <person name="Sadzewicz L."/>
            <person name="Fraser C.M."/>
            <person name="Dunning Hotopp J.C."/>
            <person name="Rikihisa Y."/>
        </authorList>
    </citation>
    <scope>NUCLEOTIDE SEQUENCE [LARGE SCALE GENOMIC DNA]</scope>
    <source>
        <strain evidence="1 2">Oregon</strain>
    </source>
</reference>
<dbReference type="AlphaFoldDB" id="X5HIZ0"/>
<evidence type="ECO:0000313" key="2">
    <source>
        <dbReference type="Proteomes" id="UP000023755"/>
    </source>
</evidence>
<dbReference type="HOGENOM" id="CLU_3313417_0_0_5"/>
<dbReference type="Proteomes" id="UP000023755">
    <property type="component" value="Chromosome"/>
</dbReference>
<proteinExistence type="predicted"/>
<protein>
    <submittedName>
        <fullName evidence="1">Uncharacterized protein</fullName>
    </submittedName>
</protein>
<gene>
    <name evidence="1" type="ORF">NHE_0029</name>
</gene>
<accession>X5HIZ0</accession>
<keyword evidence="2" id="KW-1185">Reference proteome</keyword>
<sequence>MDGESKLYQEQDQIRKKVYSRTFDLSGGSLEVHSNVHPR</sequence>
<dbReference type="EMBL" id="CP007481">
    <property type="protein sequence ID" value="AHX11004.1"/>
    <property type="molecule type" value="Genomic_DNA"/>
</dbReference>
<organism evidence="1 2">
    <name type="scientific">Neorickettsia helminthoeca str. Oregon</name>
    <dbReference type="NCBI Taxonomy" id="1286528"/>
    <lineage>
        <taxon>Bacteria</taxon>
        <taxon>Pseudomonadati</taxon>
        <taxon>Pseudomonadota</taxon>
        <taxon>Alphaproteobacteria</taxon>
        <taxon>Rickettsiales</taxon>
        <taxon>Anaplasmataceae</taxon>
        <taxon>Neorickettsia</taxon>
    </lineage>
</organism>
<dbReference type="KEGG" id="nhm:NHE_0029"/>